<reference evidence="2 3" key="1">
    <citation type="submission" date="2015-11" db="EMBL/GenBank/DDBJ databases">
        <title>Aspergillus lentulus strain IFM 54703T.</title>
        <authorList>
            <person name="Kusuya Y."/>
            <person name="Sakai K."/>
            <person name="Kamei K."/>
            <person name="Takahashi H."/>
            <person name="Yaguchi T."/>
        </authorList>
    </citation>
    <scope>NUCLEOTIDE SEQUENCE [LARGE SCALE GENOMIC DNA]</scope>
    <source>
        <strain evidence="2 3">IFM 54703</strain>
    </source>
</reference>
<dbReference type="EMBL" id="BCLY01000016">
    <property type="protein sequence ID" value="GAQ11635.1"/>
    <property type="molecule type" value="Genomic_DNA"/>
</dbReference>
<dbReference type="AlphaFoldDB" id="A0AAN4PR95"/>
<accession>A0AAN4PR95</accession>
<proteinExistence type="predicted"/>
<organism evidence="2 3">
    <name type="scientific">Aspergillus lentulus</name>
    <dbReference type="NCBI Taxonomy" id="293939"/>
    <lineage>
        <taxon>Eukaryota</taxon>
        <taxon>Fungi</taxon>
        <taxon>Dikarya</taxon>
        <taxon>Ascomycota</taxon>
        <taxon>Pezizomycotina</taxon>
        <taxon>Eurotiomycetes</taxon>
        <taxon>Eurotiomycetidae</taxon>
        <taxon>Eurotiales</taxon>
        <taxon>Aspergillaceae</taxon>
        <taxon>Aspergillus</taxon>
        <taxon>Aspergillus subgen. Fumigati</taxon>
    </lineage>
</organism>
<evidence type="ECO:0000256" key="1">
    <source>
        <dbReference type="SAM" id="MobiDB-lite"/>
    </source>
</evidence>
<feature type="region of interest" description="Disordered" evidence="1">
    <location>
        <begin position="59"/>
        <end position="80"/>
    </location>
</feature>
<gene>
    <name evidence="2" type="ORF">ALT_8956</name>
</gene>
<protein>
    <submittedName>
        <fullName evidence="2">Uncharacterized protein</fullName>
    </submittedName>
</protein>
<sequence>MGRACVANSFLNSGELSAADEPIRLCWPEGGSDIMVMDARKVASYVVAHAGVGKLDVSPASPTLSATPSASSSAVPSSSVWVKRDGIRDAAPGAAAESPQRTPSWKTVVSATAVPTGVPSRVPAQQEHSILPSFLSWINV</sequence>
<name>A0AAN4PR95_ASPLE</name>
<dbReference type="Proteomes" id="UP000051487">
    <property type="component" value="Unassembled WGS sequence"/>
</dbReference>
<evidence type="ECO:0000313" key="2">
    <source>
        <dbReference type="EMBL" id="GAQ11635.1"/>
    </source>
</evidence>
<comment type="caution">
    <text evidence="2">The sequence shown here is derived from an EMBL/GenBank/DDBJ whole genome shotgun (WGS) entry which is preliminary data.</text>
</comment>
<evidence type="ECO:0000313" key="3">
    <source>
        <dbReference type="Proteomes" id="UP000051487"/>
    </source>
</evidence>